<comment type="caution">
    <text evidence="1">The sequence shown here is derived from an EMBL/GenBank/DDBJ whole genome shotgun (WGS) entry which is preliminary data.</text>
</comment>
<organism evidence="1">
    <name type="scientific">Salmonella enterica subsp. enterica serovar 4,[5],12:i:-</name>
    <dbReference type="NCBI Taxonomy" id="440524"/>
    <lineage>
        <taxon>Bacteria</taxon>
        <taxon>Pseudomonadati</taxon>
        <taxon>Pseudomonadota</taxon>
        <taxon>Gammaproteobacteria</taxon>
        <taxon>Enterobacterales</taxon>
        <taxon>Enterobacteriaceae</taxon>
        <taxon>Salmonella</taxon>
    </lineage>
</organism>
<accession>A0A735LYZ2</accession>
<dbReference type="AlphaFoldDB" id="A0A735LYZ2"/>
<proteinExistence type="predicted"/>
<reference evidence="1" key="1">
    <citation type="journal article" date="2018" name="Genome Biol.">
        <title>SKESA: strategic k-mer extension for scrupulous assemblies.</title>
        <authorList>
            <person name="Souvorov A."/>
            <person name="Agarwala R."/>
            <person name="Lipman D.J."/>
        </authorList>
    </citation>
    <scope>NUCLEOTIDE SEQUENCE</scope>
    <source>
        <strain evidence="1">11-3450</strain>
    </source>
</reference>
<sequence length="21" mass="2371">MMFNWKTMFVGLLLVSLIVAG</sequence>
<dbReference type="EMBL" id="DAASSX010000155">
    <property type="protein sequence ID" value="HAE6883034.1"/>
    <property type="molecule type" value="Genomic_DNA"/>
</dbReference>
<gene>
    <name evidence="1" type="ORF">G4L20_004705</name>
</gene>
<name>A0A735LYZ2_SALET</name>
<evidence type="ECO:0000313" key="1">
    <source>
        <dbReference type="EMBL" id="HAE6883034.1"/>
    </source>
</evidence>
<protein>
    <submittedName>
        <fullName evidence="1">Lysis protein</fullName>
    </submittedName>
</protein>
<feature type="non-terminal residue" evidence="1">
    <location>
        <position position="21"/>
    </location>
</feature>
<reference evidence="1" key="2">
    <citation type="submission" date="2018-07" db="EMBL/GenBank/DDBJ databases">
        <authorList>
            <consortium name="NCBI Pathogen Detection Project"/>
        </authorList>
    </citation>
    <scope>NUCLEOTIDE SEQUENCE</scope>
    <source>
        <strain evidence="1">11-3450</strain>
    </source>
</reference>